<comment type="cofactor">
    <cofactor evidence="1">
        <name>FAD</name>
        <dbReference type="ChEBI" id="CHEBI:57692"/>
    </cofactor>
</comment>
<dbReference type="PRINTS" id="PR00420">
    <property type="entry name" value="RNGMNOXGNASE"/>
</dbReference>
<dbReference type="Pfam" id="PF01494">
    <property type="entry name" value="FAD_binding_3"/>
    <property type="match status" value="2"/>
</dbReference>
<dbReference type="GO" id="GO:0071949">
    <property type="term" value="F:FAD binding"/>
    <property type="evidence" value="ECO:0007669"/>
    <property type="project" value="InterPro"/>
</dbReference>
<dbReference type="InterPro" id="IPR036188">
    <property type="entry name" value="FAD/NAD-bd_sf"/>
</dbReference>
<dbReference type="EMBL" id="KV878135">
    <property type="protein sequence ID" value="OJJ06471.1"/>
    <property type="molecule type" value="Genomic_DNA"/>
</dbReference>
<dbReference type="SUPFAM" id="SSF51905">
    <property type="entry name" value="FAD/NAD(P)-binding domain"/>
    <property type="match status" value="1"/>
</dbReference>
<dbReference type="InterPro" id="IPR002938">
    <property type="entry name" value="FAD-bd"/>
</dbReference>
<proteinExistence type="inferred from homology"/>
<keyword evidence="6" id="KW-0503">Monooxygenase</keyword>
<gene>
    <name evidence="8" type="ORF">ASPVEDRAFT_140844</name>
</gene>
<evidence type="ECO:0000259" key="7">
    <source>
        <dbReference type="Pfam" id="PF01494"/>
    </source>
</evidence>
<dbReference type="Gene3D" id="3.50.50.60">
    <property type="entry name" value="FAD/NAD(P)-binding domain"/>
    <property type="match status" value="1"/>
</dbReference>
<evidence type="ECO:0000256" key="5">
    <source>
        <dbReference type="ARBA" id="ARBA00023002"/>
    </source>
</evidence>
<name>A0A1L9PY59_ASPVE</name>
<dbReference type="STRING" id="1036611.A0A1L9PY59"/>
<dbReference type="RefSeq" id="XP_040672233.1">
    <property type="nucleotide sequence ID" value="XM_040807689.1"/>
</dbReference>
<accession>A0A1L9PY59</accession>
<evidence type="ECO:0000313" key="9">
    <source>
        <dbReference type="Proteomes" id="UP000184073"/>
    </source>
</evidence>
<evidence type="ECO:0000256" key="6">
    <source>
        <dbReference type="ARBA" id="ARBA00023033"/>
    </source>
</evidence>
<evidence type="ECO:0000256" key="3">
    <source>
        <dbReference type="ARBA" id="ARBA00022630"/>
    </source>
</evidence>
<dbReference type="PANTHER" id="PTHR46720">
    <property type="entry name" value="HYDROXYLASE, PUTATIVE (AFU_ORTHOLOGUE AFUA_3G01460)-RELATED"/>
    <property type="match status" value="1"/>
</dbReference>
<dbReference type="AlphaFoldDB" id="A0A1L9PY59"/>
<sequence>MPYLFEQHSLEIAIVGGGIAGAVLAVGLSTRGLKVKVYERARGFSEVGAGIGFTPNAEWAMKDIDPRIHEAFKKVASRNASDWFTWINSYDVHGSTNGDEDELIYDMYLGERGFEGCHRAHFLDEVAKLIPAGTVEFRKTLVTVKERGEHEKLLLAFEDGTAAEADVVIGCDGIRSRVRQLVLGESNLAAYPGYTHKYAFRGLIPMNQAVAVLGEEKAGSRYMHLGLGAHALTFPVADGALLNVVAFVNDPKEWPHKDKLIGPCSKQDAVDAFKDFAPATRAIIDLLPDELDRWAIFDTCDNPAPTYVKGRLCLAGDAAHASSPHHGAGAGMGIEDAAALVSLLERVQSELHEETNTKARLIESALVAYDHVRLGRSHWLVESSRFVGELYEWQHGRDAVSIRQEIDWRARKIWSYNIDEMNRQAREDFMRRLGRRNRALA</sequence>
<evidence type="ECO:0000313" key="8">
    <source>
        <dbReference type="EMBL" id="OJJ06471.1"/>
    </source>
</evidence>
<keyword evidence="5" id="KW-0560">Oxidoreductase</keyword>
<dbReference type="PANTHER" id="PTHR46720:SF3">
    <property type="entry name" value="FAD-BINDING DOMAIN-CONTAINING PROTEIN-RELATED"/>
    <property type="match status" value="1"/>
</dbReference>
<evidence type="ECO:0000256" key="1">
    <source>
        <dbReference type="ARBA" id="ARBA00001974"/>
    </source>
</evidence>
<dbReference type="Proteomes" id="UP000184073">
    <property type="component" value="Unassembled WGS sequence"/>
</dbReference>
<evidence type="ECO:0000256" key="4">
    <source>
        <dbReference type="ARBA" id="ARBA00022827"/>
    </source>
</evidence>
<dbReference type="SUPFAM" id="SSF54373">
    <property type="entry name" value="FAD-linked reductases, C-terminal domain"/>
    <property type="match status" value="1"/>
</dbReference>
<protein>
    <recommendedName>
        <fullName evidence="7">FAD-binding domain-containing protein</fullName>
    </recommendedName>
</protein>
<keyword evidence="4" id="KW-0274">FAD</keyword>
<comment type="similarity">
    <text evidence="2">Belongs to the paxM FAD-dependent monooxygenase family.</text>
</comment>
<dbReference type="GeneID" id="63723200"/>
<evidence type="ECO:0000256" key="2">
    <source>
        <dbReference type="ARBA" id="ARBA00007992"/>
    </source>
</evidence>
<feature type="domain" description="FAD-binding" evidence="7">
    <location>
        <begin position="11"/>
        <end position="182"/>
    </location>
</feature>
<feature type="domain" description="FAD-binding" evidence="7">
    <location>
        <begin position="284"/>
        <end position="349"/>
    </location>
</feature>
<reference evidence="9" key="1">
    <citation type="journal article" date="2017" name="Genome Biol.">
        <title>Comparative genomics reveals high biological diversity and specific adaptations in the industrially and medically important fungal genus Aspergillus.</title>
        <authorList>
            <person name="de Vries R.P."/>
            <person name="Riley R."/>
            <person name="Wiebenga A."/>
            <person name="Aguilar-Osorio G."/>
            <person name="Amillis S."/>
            <person name="Uchima C.A."/>
            <person name="Anderluh G."/>
            <person name="Asadollahi M."/>
            <person name="Askin M."/>
            <person name="Barry K."/>
            <person name="Battaglia E."/>
            <person name="Bayram O."/>
            <person name="Benocci T."/>
            <person name="Braus-Stromeyer S.A."/>
            <person name="Caldana C."/>
            <person name="Canovas D."/>
            <person name="Cerqueira G.C."/>
            <person name="Chen F."/>
            <person name="Chen W."/>
            <person name="Choi C."/>
            <person name="Clum A."/>
            <person name="Dos Santos R.A."/>
            <person name="Damasio A.R."/>
            <person name="Diallinas G."/>
            <person name="Emri T."/>
            <person name="Fekete E."/>
            <person name="Flipphi M."/>
            <person name="Freyberg S."/>
            <person name="Gallo A."/>
            <person name="Gournas C."/>
            <person name="Habgood R."/>
            <person name="Hainaut M."/>
            <person name="Harispe M.L."/>
            <person name="Henrissat B."/>
            <person name="Hilden K.S."/>
            <person name="Hope R."/>
            <person name="Hossain A."/>
            <person name="Karabika E."/>
            <person name="Karaffa L."/>
            <person name="Karanyi Z."/>
            <person name="Krasevec N."/>
            <person name="Kuo A."/>
            <person name="Kusch H."/>
            <person name="LaButti K."/>
            <person name="Lagendijk E.L."/>
            <person name="Lapidus A."/>
            <person name="Levasseur A."/>
            <person name="Lindquist E."/>
            <person name="Lipzen A."/>
            <person name="Logrieco A.F."/>
            <person name="MacCabe A."/>
            <person name="Maekelae M.R."/>
            <person name="Malavazi I."/>
            <person name="Melin P."/>
            <person name="Meyer V."/>
            <person name="Mielnichuk N."/>
            <person name="Miskei M."/>
            <person name="Molnar A.P."/>
            <person name="Mule G."/>
            <person name="Ngan C.Y."/>
            <person name="Orejas M."/>
            <person name="Orosz E."/>
            <person name="Ouedraogo J.P."/>
            <person name="Overkamp K.M."/>
            <person name="Park H.-S."/>
            <person name="Perrone G."/>
            <person name="Piumi F."/>
            <person name="Punt P.J."/>
            <person name="Ram A.F."/>
            <person name="Ramon A."/>
            <person name="Rauscher S."/>
            <person name="Record E."/>
            <person name="Riano-Pachon D.M."/>
            <person name="Robert V."/>
            <person name="Roehrig J."/>
            <person name="Ruller R."/>
            <person name="Salamov A."/>
            <person name="Salih N.S."/>
            <person name="Samson R.A."/>
            <person name="Sandor E."/>
            <person name="Sanguinetti M."/>
            <person name="Schuetze T."/>
            <person name="Sepcic K."/>
            <person name="Shelest E."/>
            <person name="Sherlock G."/>
            <person name="Sophianopoulou V."/>
            <person name="Squina F.M."/>
            <person name="Sun H."/>
            <person name="Susca A."/>
            <person name="Todd R.B."/>
            <person name="Tsang A."/>
            <person name="Unkles S.E."/>
            <person name="van de Wiele N."/>
            <person name="van Rossen-Uffink D."/>
            <person name="Oliveira J.V."/>
            <person name="Vesth T.C."/>
            <person name="Visser J."/>
            <person name="Yu J.-H."/>
            <person name="Zhou M."/>
            <person name="Andersen M.R."/>
            <person name="Archer D.B."/>
            <person name="Baker S.E."/>
            <person name="Benoit I."/>
            <person name="Brakhage A.A."/>
            <person name="Braus G.H."/>
            <person name="Fischer R."/>
            <person name="Frisvad J.C."/>
            <person name="Goldman G.H."/>
            <person name="Houbraken J."/>
            <person name="Oakley B."/>
            <person name="Pocsi I."/>
            <person name="Scazzocchio C."/>
            <person name="Seiboth B."/>
            <person name="vanKuyk P.A."/>
            <person name="Wortman J."/>
            <person name="Dyer P.S."/>
            <person name="Grigoriev I.V."/>
        </authorList>
    </citation>
    <scope>NUCLEOTIDE SEQUENCE [LARGE SCALE GENOMIC DNA]</scope>
    <source>
        <strain evidence="9">CBS 583.65</strain>
    </source>
</reference>
<dbReference type="VEuPathDB" id="FungiDB:ASPVEDRAFT_140844"/>
<dbReference type="GO" id="GO:0004497">
    <property type="term" value="F:monooxygenase activity"/>
    <property type="evidence" value="ECO:0007669"/>
    <property type="project" value="UniProtKB-KW"/>
</dbReference>
<keyword evidence="3" id="KW-0285">Flavoprotein</keyword>
<organism evidence="8 9">
    <name type="scientific">Aspergillus versicolor CBS 583.65</name>
    <dbReference type="NCBI Taxonomy" id="1036611"/>
    <lineage>
        <taxon>Eukaryota</taxon>
        <taxon>Fungi</taxon>
        <taxon>Dikarya</taxon>
        <taxon>Ascomycota</taxon>
        <taxon>Pezizomycotina</taxon>
        <taxon>Eurotiomycetes</taxon>
        <taxon>Eurotiomycetidae</taxon>
        <taxon>Eurotiales</taxon>
        <taxon>Aspergillaceae</taxon>
        <taxon>Aspergillus</taxon>
        <taxon>Aspergillus subgen. Nidulantes</taxon>
    </lineage>
</organism>
<dbReference type="OrthoDB" id="417877at2759"/>
<dbReference type="GO" id="GO:0044550">
    <property type="term" value="P:secondary metabolite biosynthetic process"/>
    <property type="evidence" value="ECO:0007669"/>
    <property type="project" value="TreeGrafter"/>
</dbReference>
<keyword evidence="9" id="KW-1185">Reference proteome</keyword>
<dbReference type="InterPro" id="IPR051104">
    <property type="entry name" value="FAD_monoxygenase"/>
</dbReference>
<dbReference type="FunFam" id="3.50.50.60:FF:000153">
    <property type="entry name" value="Salicylate hydroxylase, putative"/>
    <property type="match status" value="1"/>
</dbReference>